<organism evidence="7 8">
    <name type="scientific">Parazoarcus communis</name>
    <dbReference type="NCBI Taxonomy" id="41977"/>
    <lineage>
        <taxon>Bacteria</taxon>
        <taxon>Pseudomonadati</taxon>
        <taxon>Pseudomonadota</taxon>
        <taxon>Betaproteobacteria</taxon>
        <taxon>Rhodocyclales</taxon>
        <taxon>Zoogloeaceae</taxon>
        <taxon>Parazoarcus</taxon>
    </lineage>
</organism>
<evidence type="ECO:0000256" key="1">
    <source>
        <dbReference type="ARBA" id="ARBA00001954"/>
    </source>
</evidence>
<sequence>MMKTLLGGMSPRQFLEEYWQKKPLLVRQAVPGFTGVVSRDELFDLACDADVESRYVRYLPDTPGSEWVLERGPQTRGRLRGKRQPWTVLVQGLNLWSPAGDALLHQFDFIPQARLDDLMVSYAVDGGGVGPHFDNYDVFLLQGIGKRRWQIADQEDRSLVEDAPLRILKNFQPAHDWVLEPGDMLYLPPHWAHNGTAIGECTTYSIGFRSPTAQELGAEFLGWMQERICLDGLYADPDLTLQENSAEIGPKMIDQIENMLSAIRWSRKDVTEFIGEYLTEPKAHIFFDPPEKPLSRKRFETAVNKHGYALDARTLLLWSETGFYLNGEPVEFDPADHPALADLAHRRKLERGQTLSASFLDLLHQWHEDGFAHPSSDHD</sequence>
<name>A0A2U8GUP6_9RHOO</name>
<keyword evidence="4" id="KW-0560">Oxidoreductase</keyword>
<evidence type="ECO:0000259" key="6">
    <source>
        <dbReference type="PROSITE" id="PS51184"/>
    </source>
</evidence>
<feature type="domain" description="JmjC" evidence="6">
    <location>
        <begin position="99"/>
        <end position="225"/>
    </location>
</feature>
<dbReference type="SUPFAM" id="SSF51197">
    <property type="entry name" value="Clavaminate synthase-like"/>
    <property type="match status" value="1"/>
</dbReference>
<protein>
    <submittedName>
        <fullName evidence="7">Cupin</fullName>
    </submittedName>
</protein>
<evidence type="ECO:0000256" key="5">
    <source>
        <dbReference type="ARBA" id="ARBA00023004"/>
    </source>
</evidence>
<evidence type="ECO:0000313" key="7">
    <source>
        <dbReference type="EMBL" id="AWI77412.1"/>
    </source>
</evidence>
<evidence type="ECO:0000313" key="8">
    <source>
        <dbReference type="Proteomes" id="UP000244930"/>
    </source>
</evidence>
<dbReference type="Pfam" id="PF08007">
    <property type="entry name" value="JmjC_2"/>
    <property type="match status" value="1"/>
</dbReference>
<dbReference type="PROSITE" id="PS51184">
    <property type="entry name" value="JMJC"/>
    <property type="match status" value="1"/>
</dbReference>
<dbReference type="PANTHER" id="PTHR13096">
    <property type="entry name" value="MINA53 MYC INDUCED NUCLEAR ANTIGEN"/>
    <property type="match status" value="1"/>
</dbReference>
<reference evidence="7 8" key="1">
    <citation type="submission" date="2017-06" db="EMBL/GenBank/DDBJ databases">
        <title>Azoarcus.</title>
        <authorList>
            <person name="Woo J.-H."/>
            <person name="Kim H.-S."/>
        </authorList>
    </citation>
    <scope>NUCLEOTIDE SEQUENCE [LARGE SCALE GENOMIC DNA]</scope>
    <source>
        <strain evidence="7 8">TSPY31</strain>
    </source>
</reference>
<dbReference type="Proteomes" id="UP000244930">
    <property type="component" value="Chromosome"/>
</dbReference>
<dbReference type="Gene3D" id="2.60.120.650">
    <property type="entry name" value="Cupin"/>
    <property type="match status" value="1"/>
</dbReference>
<dbReference type="Gene3D" id="3.40.366.30">
    <property type="entry name" value="50S ribosomal protein L16 arginine hydroxylase, Chain A, Domain 2"/>
    <property type="match status" value="1"/>
</dbReference>
<dbReference type="InterPro" id="IPR046799">
    <property type="entry name" value="ROXA-like_wH"/>
</dbReference>
<dbReference type="AlphaFoldDB" id="A0A2U8GUP6"/>
<accession>A0A2U8GUP6</accession>
<dbReference type="InterPro" id="IPR039994">
    <property type="entry name" value="NO66-like"/>
</dbReference>
<evidence type="ECO:0000256" key="3">
    <source>
        <dbReference type="ARBA" id="ARBA00022964"/>
    </source>
</evidence>
<dbReference type="KEGG" id="acom:CEW83_00865"/>
<dbReference type="Pfam" id="PF20514">
    <property type="entry name" value="WHD_ROXA"/>
    <property type="match status" value="1"/>
</dbReference>
<keyword evidence="2" id="KW-0479">Metal-binding</keyword>
<evidence type="ECO:0000256" key="4">
    <source>
        <dbReference type="ARBA" id="ARBA00023002"/>
    </source>
</evidence>
<keyword evidence="5" id="KW-0408">Iron</keyword>
<dbReference type="GO" id="GO:0046872">
    <property type="term" value="F:metal ion binding"/>
    <property type="evidence" value="ECO:0007669"/>
    <property type="project" value="UniProtKB-KW"/>
</dbReference>
<dbReference type="SMART" id="SM00558">
    <property type="entry name" value="JmjC"/>
    <property type="match status" value="1"/>
</dbReference>
<dbReference type="GO" id="GO:0016706">
    <property type="term" value="F:2-oxoglutarate-dependent dioxygenase activity"/>
    <property type="evidence" value="ECO:0007669"/>
    <property type="project" value="TreeGrafter"/>
</dbReference>
<evidence type="ECO:0000256" key="2">
    <source>
        <dbReference type="ARBA" id="ARBA00022723"/>
    </source>
</evidence>
<proteinExistence type="predicted"/>
<dbReference type="RefSeq" id="WP_108951109.1">
    <property type="nucleotide sequence ID" value="NZ_CP022187.1"/>
</dbReference>
<comment type="cofactor">
    <cofactor evidence="1">
        <name>Fe(2+)</name>
        <dbReference type="ChEBI" id="CHEBI:29033"/>
    </cofactor>
</comment>
<dbReference type="PANTHER" id="PTHR13096:SF8">
    <property type="entry name" value="RIBOSOMAL OXYGENASE 1"/>
    <property type="match status" value="1"/>
</dbReference>
<keyword evidence="8" id="KW-1185">Reference proteome</keyword>
<dbReference type="EMBL" id="CP022187">
    <property type="protein sequence ID" value="AWI77412.1"/>
    <property type="molecule type" value="Genomic_DNA"/>
</dbReference>
<dbReference type="InterPro" id="IPR003347">
    <property type="entry name" value="JmjC_dom"/>
</dbReference>
<keyword evidence="3" id="KW-0223">Dioxygenase</keyword>
<gene>
    <name evidence="7" type="ORF">CEW83_00865</name>
</gene>